<evidence type="ECO:0000256" key="1">
    <source>
        <dbReference type="SAM" id="MobiDB-lite"/>
    </source>
</evidence>
<accession>A0ABR4HDR9</accession>
<reference evidence="2 3" key="1">
    <citation type="submission" date="2024-07" db="EMBL/GenBank/DDBJ databases">
        <title>Section-level genome sequencing and comparative genomics of Aspergillus sections Usti and Cavernicolus.</title>
        <authorList>
            <consortium name="Lawrence Berkeley National Laboratory"/>
            <person name="Nybo J.L."/>
            <person name="Vesth T.C."/>
            <person name="Theobald S."/>
            <person name="Frisvad J.C."/>
            <person name="Larsen T.O."/>
            <person name="Kjaerboelling I."/>
            <person name="Rothschild-Mancinelli K."/>
            <person name="Lyhne E.K."/>
            <person name="Kogle M.E."/>
            <person name="Barry K."/>
            <person name="Clum A."/>
            <person name="Na H."/>
            <person name="Ledsgaard L."/>
            <person name="Lin J."/>
            <person name="Lipzen A."/>
            <person name="Kuo A."/>
            <person name="Riley R."/>
            <person name="Mondo S."/>
            <person name="LaButti K."/>
            <person name="Haridas S."/>
            <person name="Pangalinan J."/>
            <person name="Salamov A.A."/>
            <person name="Simmons B.A."/>
            <person name="Magnuson J.K."/>
            <person name="Chen J."/>
            <person name="Drula E."/>
            <person name="Henrissat B."/>
            <person name="Wiebenga A."/>
            <person name="Lubbers R.J."/>
            <person name="Gomes A.C."/>
            <person name="Makela M.R."/>
            <person name="Stajich J."/>
            <person name="Grigoriev I.V."/>
            <person name="Mortensen U.H."/>
            <person name="De vries R.P."/>
            <person name="Baker S.E."/>
            <person name="Andersen M.R."/>
        </authorList>
    </citation>
    <scope>NUCLEOTIDE SEQUENCE [LARGE SCALE GENOMIC DNA]</scope>
    <source>
        <strain evidence="2 3">CBS 600.67</strain>
    </source>
</reference>
<name>A0ABR4HDR9_9EURO</name>
<feature type="region of interest" description="Disordered" evidence="1">
    <location>
        <begin position="634"/>
        <end position="654"/>
    </location>
</feature>
<evidence type="ECO:0000313" key="2">
    <source>
        <dbReference type="EMBL" id="KAL2812922.1"/>
    </source>
</evidence>
<proteinExistence type="predicted"/>
<protein>
    <submittedName>
        <fullName evidence="2">Uncharacterized protein</fullName>
    </submittedName>
</protein>
<evidence type="ECO:0000313" key="3">
    <source>
        <dbReference type="Proteomes" id="UP001610335"/>
    </source>
</evidence>
<dbReference type="Proteomes" id="UP001610335">
    <property type="component" value="Unassembled WGS sequence"/>
</dbReference>
<organism evidence="2 3">
    <name type="scientific">Aspergillus cavernicola</name>
    <dbReference type="NCBI Taxonomy" id="176166"/>
    <lineage>
        <taxon>Eukaryota</taxon>
        <taxon>Fungi</taxon>
        <taxon>Dikarya</taxon>
        <taxon>Ascomycota</taxon>
        <taxon>Pezizomycotina</taxon>
        <taxon>Eurotiomycetes</taxon>
        <taxon>Eurotiomycetidae</taxon>
        <taxon>Eurotiales</taxon>
        <taxon>Aspergillaceae</taxon>
        <taxon>Aspergillus</taxon>
        <taxon>Aspergillus subgen. Nidulantes</taxon>
    </lineage>
</organism>
<sequence length="669" mass="76211">MLDGALQLILIMDFIIDWARDVYRQDVLLHLAAIAKDKPCDQVTIDGDSDIFSSRLPQSIERWIPAPPSTIGAFLADADHSTVVPSEQKPNDKYMVEVASESWRDHAMGAMRLVTDVRYVFSCCYLTEQTVPVFIEDKTKRHRNKQKASEQAARQIIKFILQFDEVLLLKSADVGKLEKAWTSFNRADSVRPMSESSGEDNEFFVMLEVANYLSCEWEIVREMSCLAISQGGFQALASYANFARSVNKPFQLLAKRYCSWPVLRRCVLCLQSGSPWQIMLSAISSILMTLYPLPAHDGNYPPAATNLAFAYIHMPRLKPFLSKLFVATTWDPLKTLGERLRADQRYRIRQGEIPPLASDQDPREDPSKFACFERWSLKEKDLRRLDNIHSHNRCDRCRQVGEAATCPQNHGLVDQRRSAEETPPRLILVCSSAAPEGELPMPFNPGHQLQVACLFVFDPSEIFNREVHLSSLLTDFVQAGSVYHTIRHPLYPSYEDHGRGDDVRNLHSYVSWNLPLPYRPITKEEHLDLMTWITEVDGNLQHTPLYRKTQAIMIQPILHCLRAGLSYDQITPLLVDSNQFRHIEKTIDAQYKALLACNTYKTSIKKKKFKLAGDEVITIFTNWDDGGQHLARLRARSRRETASATESPREAEPNEVLAGEVDTVMVDLT</sequence>
<comment type="caution">
    <text evidence="2">The sequence shown here is derived from an EMBL/GenBank/DDBJ whole genome shotgun (WGS) entry which is preliminary data.</text>
</comment>
<dbReference type="EMBL" id="JBFXLS010000157">
    <property type="protein sequence ID" value="KAL2812922.1"/>
    <property type="molecule type" value="Genomic_DNA"/>
</dbReference>
<gene>
    <name evidence="2" type="ORF">BDW59DRAFT_155054</name>
</gene>
<keyword evidence="3" id="KW-1185">Reference proteome</keyword>